<gene>
    <name evidence="4" type="ORF">FZC84_22335</name>
</gene>
<dbReference type="InterPro" id="IPR057253">
    <property type="entry name" value="CoiA-like_N"/>
</dbReference>
<evidence type="ECO:0000313" key="5">
    <source>
        <dbReference type="Proteomes" id="UP000325182"/>
    </source>
</evidence>
<evidence type="ECO:0008006" key="6">
    <source>
        <dbReference type="Google" id="ProtNLM"/>
    </source>
</evidence>
<evidence type="ECO:0000259" key="2">
    <source>
        <dbReference type="Pfam" id="PF25164"/>
    </source>
</evidence>
<comment type="caution">
    <text evidence="4">The sequence shown here is derived from an EMBL/GenBank/DDBJ whole genome shotgun (WGS) entry which is preliminary data.</text>
</comment>
<dbReference type="InterPro" id="IPR010330">
    <property type="entry name" value="CoiA_nuc"/>
</dbReference>
<dbReference type="InterPro" id="IPR021176">
    <property type="entry name" value="Competence-induced_CoiA"/>
</dbReference>
<dbReference type="Proteomes" id="UP000325182">
    <property type="component" value="Unassembled WGS sequence"/>
</dbReference>
<organism evidence="4 5">
    <name type="scientific">Rossellomorea vietnamensis</name>
    <dbReference type="NCBI Taxonomy" id="218284"/>
    <lineage>
        <taxon>Bacteria</taxon>
        <taxon>Bacillati</taxon>
        <taxon>Bacillota</taxon>
        <taxon>Bacilli</taxon>
        <taxon>Bacillales</taxon>
        <taxon>Bacillaceae</taxon>
        <taxon>Rossellomorea</taxon>
    </lineage>
</organism>
<dbReference type="PIRSF" id="PIRSF007487">
    <property type="entry name" value="Competence-induced_CoiA_bac"/>
    <property type="match status" value="1"/>
</dbReference>
<name>A0A5D4LYH4_9BACI</name>
<feature type="domain" description="Competence protein CoiA-like N-terminal" evidence="2">
    <location>
        <begin position="17"/>
        <end position="59"/>
    </location>
</feature>
<evidence type="ECO:0000259" key="1">
    <source>
        <dbReference type="Pfam" id="PF06054"/>
    </source>
</evidence>
<evidence type="ECO:0000313" key="4">
    <source>
        <dbReference type="EMBL" id="TYR94579.1"/>
    </source>
</evidence>
<dbReference type="Pfam" id="PF06054">
    <property type="entry name" value="CoiA_nuc"/>
    <property type="match status" value="1"/>
</dbReference>
<protein>
    <recommendedName>
        <fullName evidence="6">Competence protein CoiA</fullName>
    </recommendedName>
</protein>
<dbReference type="EMBL" id="VTEG01000037">
    <property type="protein sequence ID" value="TYR94579.1"/>
    <property type="molecule type" value="Genomic_DNA"/>
</dbReference>
<dbReference type="Pfam" id="PF25164">
    <property type="entry name" value="CoiA_N"/>
    <property type="match status" value="1"/>
</dbReference>
<reference evidence="4 5" key="1">
    <citation type="submission" date="2019-08" db="EMBL/GenBank/DDBJ databases">
        <title>Bacillus genomes from the desert of Cuatro Cienegas, Coahuila.</title>
        <authorList>
            <person name="Olmedo-Alvarez G."/>
        </authorList>
    </citation>
    <scope>NUCLEOTIDE SEQUENCE [LARGE SCALE GENOMIC DNA]</scope>
    <source>
        <strain evidence="4 5">CH128b_4D</strain>
    </source>
</reference>
<dbReference type="Pfam" id="PF25166">
    <property type="entry name" value="CoiA_C"/>
    <property type="match status" value="1"/>
</dbReference>
<dbReference type="InterPro" id="IPR057252">
    <property type="entry name" value="CoiA_C"/>
</dbReference>
<dbReference type="AlphaFoldDB" id="A0A5D4LYH4"/>
<evidence type="ECO:0000259" key="3">
    <source>
        <dbReference type="Pfam" id="PF25166"/>
    </source>
</evidence>
<feature type="domain" description="Competence protein CoiA C-terminal" evidence="3">
    <location>
        <begin position="234"/>
        <end position="365"/>
    </location>
</feature>
<accession>A0A5D4LYH4</accession>
<feature type="domain" description="Competence protein CoiA nuclease-like" evidence="1">
    <location>
        <begin position="66"/>
        <end position="213"/>
    </location>
</feature>
<sequence>MLTALDKNLQWTTLIRLSDQEVADLKGCKFYCPECHSPVIIKAGEIKIPHFAHLSGTDCGGSTEPETSIHMKGKKLLFQHFSSLISTVSLEQYLPSIQQRPDVYISLKDKSYAVEFQCAAISSDDFLVRTKGYQNKGIEPVWILGSRINMKGAGPRISLPHWQQQFIRYSPHAGYWISYLDADKESMLFYYNLTSLSARLFTSEVIILPLTSVLFPFQLPFKNKKNLQFEVYRNSNDTWIKNKLMYNSGVNDRFLKALYLNRDHLLSIPDFIGVPTEHTLLFISHPIEWQYYVWNDGFRKKSKGSIVRFWELYNFFLRRMSSGFIRCRSLPLVREEMKVEALKEYLMILVKRGIIKEIRNEEYYVTGTHTK</sequence>
<dbReference type="RefSeq" id="WP_148955354.1">
    <property type="nucleotide sequence ID" value="NZ_VTEG01000037.1"/>
</dbReference>
<proteinExistence type="predicted"/>